<name>A0A386WRZ2_9ACTN</name>
<evidence type="ECO:0000313" key="3">
    <source>
        <dbReference type="Proteomes" id="UP000267804"/>
    </source>
</evidence>
<feature type="region of interest" description="Disordered" evidence="1">
    <location>
        <begin position="86"/>
        <end position="136"/>
    </location>
</feature>
<sequence length="136" mass="14934">MTDDVFDLDAYVAANRQTPYRFRYGGQNWELPGSPKDTDWRVTEAADQGSQEAIRTLFRRGLGPDRWAEFEKLPQPTGAMTELFNRWQQHSGMKPGESQASPDSSESTAGPSTPPFTATTESASPPPSTEVSPPGN</sequence>
<reference evidence="2 3" key="1">
    <citation type="submission" date="2017-10" db="EMBL/GenBank/DDBJ databases">
        <title>Integration of genomic and chemical information greatly accelerates assignment of the full stereostructure of myelolactone, a potent inhibitor of myeloma from a marine-derived Micromonospora.</title>
        <authorList>
            <person name="Kim M.C."/>
            <person name="Machado H."/>
            <person name="Jensen P.R."/>
            <person name="Fenical W."/>
        </authorList>
    </citation>
    <scope>NUCLEOTIDE SEQUENCE [LARGE SCALE GENOMIC DNA]</scope>
    <source>
        <strain evidence="2 3">CNY-010</strain>
    </source>
</reference>
<dbReference type="RefSeq" id="WP_120571280.1">
    <property type="nucleotide sequence ID" value="NZ_CP024087.1"/>
</dbReference>
<feature type="compositionally biased region" description="Polar residues" evidence="1">
    <location>
        <begin position="98"/>
        <end position="123"/>
    </location>
</feature>
<gene>
    <name evidence="2" type="ORF">CSH63_17950</name>
</gene>
<protein>
    <submittedName>
        <fullName evidence="2">Uncharacterized protein</fullName>
    </submittedName>
</protein>
<dbReference type="Proteomes" id="UP000267804">
    <property type="component" value="Chromosome"/>
</dbReference>
<dbReference type="KEGG" id="mtua:CSH63_17950"/>
<evidence type="ECO:0000313" key="2">
    <source>
        <dbReference type="EMBL" id="AYF29314.1"/>
    </source>
</evidence>
<dbReference type="AlphaFoldDB" id="A0A386WRZ2"/>
<accession>A0A386WRZ2</accession>
<organism evidence="2 3">
    <name type="scientific">Micromonospora tulbaghiae</name>
    <dbReference type="NCBI Taxonomy" id="479978"/>
    <lineage>
        <taxon>Bacteria</taxon>
        <taxon>Bacillati</taxon>
        <taxon>Actinomycetota</taxon>
        <taxon>Actinomycetes</taxon>
        <taxon>Micromonosporales</taxon>
        <taxon>Micromonosporaceae</taxon>
        <taxon>Micromonospora</taxon>
    </lineage>
</organism>
<dbReference type="EMBL" id="CP024087">
    <property type="protein sequence ID" value="AYF29314.1"/>
    <property type="molecule type" value="Genomic_DNA"/>
</dbReference>
<proteinExistence type="predicted"/>
<evidence type="ECO:0000256" key="1">
    <source>
        <dbReference type="SAM" id="MobiDB-lite"/>
    </source>
</evidence>